<name>A0A1M7Y5Y6_9BACT</name>
<dbReference type="AlphaFoldDB" id="A0A1M7Y5Y6"/>
<sequence length="85" mass="8560">MPGFDKTGPQGKGPVTGGGRGTCRQNDQAGGGQGRGGGRGRKQGAGKGGGRGMGQGQRQRFAANEAQVNEQVKSGRNDGDTTTEE</sequence>
<reference evidence="2 3" key="1">
    <citation type="submission" date="2016-12" db="EMBL/GenBank/DDBJ databases">
        <authorList>
            <person name="Song W.-J."/>
            <person name="Kurnit D.M."/>
        </authorList>
    </citation>
    <scope>NUCLEOTIDE SEQUENCE [LARGE SCALE GENOMIC DNA]</scope>
    <source>
        <strain evidence="2 3">DSM 18488</strain>
    </source>
</reference>
<evidence type="ECO:0000256" key="1">
    <source>
        <dbReference type="SAM" id="MobiDB-lite"/>
    </source>
</evidence>
<proteinExistence type="predicted"/>
<gene>
    <name evidence="2" type="ORF">SAMN02745220_02092</name>
</gene>
<organism evidence="2 3">
    <name type="scientific">Desulfopila aestuarii DSM 18488</name>
    <dbReference type="NCBI Taxonomy" id="1121416"/>
    <lineage>
        <taxon>Bacteria</taxon>
        <taxon>Pseudomonadati</taxon>
        <taxon>Thermodesulfobacteriota</taxon>
        <taxon>Desulfobulbia</taxon>
        <taxon>Desulfobulbales</taxon>
        <taxon>Desulfocapsaceae</taxon>
        <taxon>Desulfopila</taxon>
    </lineage>
</organism>
<protein>
    <submittedName>
        <fullName evidence="2">Uncharacterized protein</fullName>
    </submittedName>
</protein>
<evidence type="ECO:0000313" key="3">
    <source>
        <dbReference type="Proteomes" id="UP000184603"/>
    </source>
</evidence>
<accession>A0A1M7Y5Y6</accession>
<dbReference type="Pfam" id="PF17253">
    <property type="entry name" value="DUF5320"/>
    <property type="match status" value="1"/>
</dbReference>
<feature type="region of interest" description="Disordered" evidence="1">
    <location>
        <begin position="1"/>
        <end position="85"/>
    </location>
</feature>
<feature type="compositionally biased region" description="Gly residues" evidence="1">
    <location>
        <begin position="45"/>
        <end position="55"/>
    </location>
</feature>
<dbReference type="Proteomes" id="UP000184603">
    <property type="component" value="Unassembled WGS sequence"/>
</dbReference>
<dbReference type="RefSeq" id="WP_073613381.1">
    <property type="nucleotide sequence ID" value="NZ_FRFE01000008.1"/>
</dbReference>
<feature type="compositionally biased region" description="Gly residues" evidence="1">
    <location>
        <begin position="10"/>
        <end position="21"/>
    </location>
</feature>
<keyword evidence="3" id="KW-1185">Reference proteome</keyword>
<evidence type="ECO:0000313" key="2">
    <source>
        <dbReference type="EMBL" id="SHO47997.1"/>
    </source>
</evidence>
<dbReference type="STRING" id="1121416.SAMN02745220_02092"/>
<dbReference type="EMBL" id="FRFE01000008">
    <property type="protein sequence ID" value="SHO47997.1"/>
    <property type="molecule type" value="Genomic_DNA"/>
</dbReference>
<dbReference type="InterPro" id="IPR035205">
    <property type="entry name" value="DUF5320"/>
</dbReference>